<dbReference type="Gene3D" id="3.30.300.70">
    <property type="entry name" value="RimP-like superfamily, N-terminal"/>
    <property type="match status" value="1"/>
</dbReference>
<dbReference type="GO" id="GO:0005829">
    <property type="term" value="C:cytosol"/>
    <property type="evidence" value="ECO:0007669"/>
    <property type="project" value="TreeGrafter"/>
</dbReference>
<dbReference type="Proteomes" id="UP000189933">
    <property type="component" value="Unassembled WGS sequence"/>
</dbReference>
<comment type="subcellular location">
    <subcellularLocation>
        <location evidence="3">Cytoplasm</location>
    </subcellularLocation>
</comment>
<sequence>MNKKEVCQKVLTWAQEIAEPLGIEVVDVELEKEHGEWYLRIFIDKPEGINIDDCEMISRQIDPVLDNHDPIPFPYHLEVSSLGLDRPLKNDQDLARSLGKKVRISLFAPFEGKKEWIGTLRAFSKERVVIGIGEEMLETSIPRNQIAKIKLEIDF</sequence>
<accession>A0A1T4P706</accession>
<comment type="function">
    <text evidence="3">Required for maturation of 30S ribosomal subunits.</text>
</comment>
<dbReference type="Pfam" id="PF17384">
    <property type="entry name" value="DUF150_C"/>
    <property type="match status" value="1"/>
</dbReference>
<reference evidence="7" key="1">
    <citation type="submission" date="2017-02" db="EMBL/GenBank/DDBJ databases">
        <authorList>
            <person name="Varghese N."/>
            <person name="Submissions S."/>
        </authorList>
    </citation>
    <scope>NUCLEOTIDE SEQUENCE [LARGE SCALE GENOMIC DNA]</scope>
    <source>
        <strain evidence="7">DSM 16521</strain>
    </source>
</reference>
<keyword evidence="1 3" id="KW-0963">Cytoplasm</keyword>
<comment type="similarity">
    <text evidence="3">Belongs to the RimP family.</text>
</comment>
<evidence type="ECO:0000256" key="2">
    <source>
        <dbReference type="ARBA" id="ARBA00022517"/>
    </source>
</evidence>
<evidence type="ECO:0000259" key="4">
    <source>
        <dbReference type="Pfam" id="PF02576"/>
    </source>
</evidence>
<name>A0A1T4P706_9FIRM</name>
<dbReference type="PANTHER" id="PTHR33867:SF1">
    <property type="entry name" value="RIBOSOME MATURATION FACTOR RIMP"/>
    <property type="match status" value="1"/>
</dbReference>
<dbReference type="GO" id="GO:0000028">
    <property type="term" value="P:ribosomal small subunit assembly"/>
    <property type="evidence" value="ECO:0007669"/>
    <property type="project" value="TreeGrafter"/>
</dbReference>
<dbReference type="Pfam" id="PF02576">
    <property type="entry name" value="RimP_N"/>
    <property type="match status" value="1"/>
</dbReference>
<dbReference type="OrthoDB" id="9805006at2"/>
<dbReference type="HAMAP" id="MF_01077">
    <property type="entry name" value="RimP"/>
    <property type="match status" value="1"/>
</dbReference>
<dbReference type="CDD" id="cd01734">
    <property type="entry name" value="YlxS_C"/>
    <property type="match status" value="1"/>
</dbReference>
<keyword evidence="2 3" id="KW-0690">Ribosome biogenesis</keyword>
<dbReference type="InterPro" id="IPR036847">
    <property type="entry name" value="RimP_C_sf"/>
</dbReference>
<dbReference type="SUPFAM" id="SSF74942">
    <property type="entry name" value="YhbC-like, C-terminal domain"/>
    <property type="match status" value="1"/>
</dbReference>
<dbReference type="AlphaFoldDB" id="A0A1T4P706"/>
<organism evidence="6 7">
    <name type="scientific">Carboxydocella sporoproducens DSM 16521</name>
    <dbReference type="NCBI Taxonomy" id="1121270"/>
    <lineage>
        <taxon>Bacteria</taxon>
        <taxon>Bacillati</taxon>
        <taxon>Bacillota</taxon>
        <taxon>Clostridia</taxon>
        <taxon>Eubacteriales</taxon>
        <taxon>Clostridiales Family XVI. Incertae Sedis</taxon>
        <taxon>Carboxydocella</taxon>
    </lineage>
</organism>
<proteinExistence type="inferred from homology"/>
<evidence type="ECO:0000313" key="7">
    <source>
        <dbReference type="Proteomes" id="UP000189933"/>
    </source>
</evidence>
<dbReference type="Gene3D" id="2.30.30.180">
    <property type="entry name" value="Ribosome maturation factor RimP, C-terminal domain"/>
    <property type="match status" value="1"/>
</dbReference>
<dbReference type="InterPro" id="IPR028989">
    <property type="entry name" value="RimP_N"/>
</dbReference>
<protein>
    <recommendedName>
        <fullName evidence="3">Ribosome maturation factor RimP</fullName>
    </recommendedName>
</protein>
<dbReference type="PANTHER" id="PTHR33867">
    <property type="entry name" value="RIBOSOME MATURATION FACTOR RIMP"/>
    <property type="match status" value="1"/>
</dbReference>
<evidence type="ECO:0000256" key="3">
    <source>
        <dbReference type="HAMAP-Rule" id="MF_01077"/>
    </source>
</evidence>
<feature type="domain" description="Ribosome maturation factor RimP N-terminal" evidence="4">
    <location>
        <begin position="15"/>
        <end position="85"/>
    </location>
</feature>
<keyword evidence="7" id="KW-1185">Reference proteome</keyword>
<evidence type="ECO:0000313" key="6">
    <source>
        <dbReference type="EMBL" id="SJZ87222.1"/>
    </source>
</evidence>
<dbReference type="GO" id="GO:0006412">
    <property type="term" value="P:translation"/>
    <property type="evidence" value="ECO:0007669"/>
    <property type="project" value="TreeGrafter"/>
</dbReference>
<evidence type="ECO:0000259" key="5">
    <source>
        <dbReference type="Pfam" id="PF17384"/>
    </source>
</evidence>
<dbReference type="InterPro" id="IPR035956">
    <property type="entry name" value="RimP_N_sf"/>
</dbReference>
<dbReference type="InterPro" id="IPR003728">
    <property type="entry name" value="Ribosome_maturation_RimP"/>
</dbReference>
<dbReference type="FunFam" id="3.30.300.70:FF:000001">
    <property type="entry name" value="Ribosome maturation factor RimP"/>
    <property type="match status" value="1"/>
</dbReference>
<dbReference type="RefSeq" id="WP_078665248.1">
    <property type="nucleotide sequence ID" value="NZ_FUXM01000010.1"/>
</dbReference>
<gene>
    <name evidence="3" type="primary">rimP</name>
    <name evidence="6" type="ORF">SAMN02745885_01165</name>
</gene>
<feature type="domain" description="Ribosome maturation factor RimP C-terminal" evidence="5">
    <location>
        <begin position="88"/>
        <end position="155"/>
    </location>
</feature>
<evidence type="ECO:0000256" key="1">
    <source>
        <dbReference type="ARBA" id="ARBA00022490"/>
    </source>
</evidence>
<dbReference type="SUPFAM" id="SSF75420">
    <property type="entry name" value="YhbC-like, N-terminal domain"/>
    <property type="match status" value="1"/>
</dbReference>
<dbReference type="EMBL" id="FUXM01000010">
    <property type="protein sequence ID" value="SJZ87222.1"/>
    <property type="molecule type" value="Genomic_DNA"/>
</dbReference>
<dbReference type="InterPro" id="IPR028998">
    <property type="entry name" value="RimP_C"/>
</dbReference>